<dbReference type="Pfam" id="PF13385">
    <property type="entry name" value="Laminin_G_3"/>
    <property type="match status" value="2"/>
</dbReference>
<dbReference type="SUPFAM" id="SSF49899">
    <property type="entry name" value="Concanavalin A-like lectins/glucanases"/>
    <property type="match status" value="2"/>
</dbReference>
<comment type="caution">
    <text evidence="5">The sequence shown here is derived from an EMBL/GenBank/DDBJ whole genome shotgun (WGS) entry which is preliminary data.</text>
</comment>
<evidence type="ECO:0000256" key="2">
    <source>
        <dbReference type="ARBA" id="ARBA00023157"/>
    </source>
</evidence>
<dbReference type="InterPro" id="IPR013320">
    <property type="entry name" value="ConA-like_dom_sf"/>
</dbReference>
<evidence type="ECO:0000256" key="1">
    <source>
        <dbReference type="ARBA" id="ARBA00022729"/>
    </source>
</evidence>
<dbReference type="RefSeq" id="WP_306828408.1">
    <property type="nucleotide sequence ID" value="NZ_JAUSRA010000001.1"/>
</dbReference>
<proteinExistence type="predicted"/>
<keyword evidence="6" id="KW-1185">Reference proteome</keyword>
<evidence type="ECO:0000256" key="3">
    <source>
        <dbReference type="SAM" id="MobiDB-lite"/>
    </source>
</evidence>
<name>A0ABT9MPL7_9ACTN</name>
<evidence type="ECO:0000313" key="5">
    <source>
        <dbReference type="EMBL" id="MDP9793374.1"/>
    </source>
</evidence>
<feature type="domain" description="LamG-like jellyroll fold" evidence="4">
    <location>
        <begin position="739"/>
        <end position="879"/>
    </location>
</feature>
<evidence type="ECO:0000313" key="6">
    <source>
        <dbReference type="Proteomes" id="UP001240984"/>
    </source>
</evidence>
<feature type="domain" description="LamG-like jellyroll fold" evidence="4">
    <location>
        <begin position="1008"/>
        <end position="1166"/>
    </location>
</feature>
<accession>A0ABT9MPL7</accession>
<reference evidence="5 6" key="1">
    <citation type="submission" date="2023-07" db="EMBL/GenBank/DDBJ databases">
        <title>Sequencing the genomes of 1000 actinobacteria strains.</title>
        <authorList>
            <person name="Klenk H.-P."/>
        </authorList>
    </citation>
    <scope>NUCLEOTIDE SEQUENCE [LARGE SCALE GENOMIC DNA]</scope>
    <source>
        <strain evidence="5 6">DSM 44710</strain>
    </source>
</reference>
<dbReference type="SMART" id="SM00560">
    <property type="entry name" value="LamGL"/>
    <property type="match status" value="2"/>
</dbReference>
<evidence type="ECO:0000259" key="4">
    <source>
        <dbReference type="SMART" id="SM00560"/>
    </source>
</evidence>
<dbReference type="Proteomes" id="UP001240984">
    <property type="component" value="Unassembled WGS sequence"/>
</dbReference>
<keyword evidence="1" id="KW-0732">Signal</keyword>
<gene>
    <name evidence="5" type="ORF">J2S43_001886</name>
</gene>
<dbReference type="EMBL" id="JAUSRA010000001">
    <property type="protein sequence ID" value="MDP9793374.1"/>
    <property type="molecule type" value="Genomic_DNA"/>
</dbReference>
<sequence>MPLWTGSPASAAPAPPAYPRSEEATALASAAESGRRVEVTSERTAYAQVFAEPSGTLVMESAAVPQRVRDDDGSWSDRDLTLRPAADGTLQPAASVADVRFSPGGTGPAVTAVADGKRLELSWTGALPKPAVSGDSAVYAEVLSGVDLVLRATPTGFTHVLVVKTPAAADDARVRQVGFAVGGDARLVEDPDGGLRAIAGDVEIAAADKPIMWDSAAPAVATNARAAATNKPAGSTHAQPGEAATVREMAAEVTAAGDLKLVPDASLLDAPKERFPLYIDPAWSTGKSRWAYATSNNSNNNVHNVWVGLNPSTGVTHRSFFVFPTSAIKGKHIQSAYVQMKLEHSWSCSDEPTSMYWAGGLTGAPRTAWATGLKGWMATVSSHANEAGGCGTIQPDPWNNFQGSAVTSRIQAIATGGSGDITIGFTGQAANGTLEHAQARWKRFSMNDAKLIVDYDTPPSQPTSLRPAGNGSGCGAVGTLTGTFQAVPQDADGHAQSVEWEWAEVSASGAYTTQPAPGRTNASVGGVAQSSTVRLAEGKKYAFRARSTDPAPYNITGPWSSWCEFYPDITRPAQPTITMITAPTGPGTPAVYTITSTESDVTKFRYGWAQTAVVEAAATTSGGLKTATIKLTAPKYGLINLYAYAVDATQNDGVLGKSEDFIVDRKRPAVARFGLETYPGINESAALADQQAALSGDTPLTTANTTWTDNGRLVNGRTLTFNDPAAQAMATGLTPDVTKSFSVAAWVKLSDLNGYQAIVTKEAGAGQWSPFRLQLREDFGPKWCMTMNLRLDIGDNARACSTTVPVVGRWTHVAGAYDAVDGKIRVWVDGVENSATFLNPVTTPGALLVGRARNTGTVADQLRGSVADVQFFDRVLVKGDFTGVLADDPESGGVAEAGLLTPLQVADWDFEGAGWCYQEGDYQSADRSCQAPDATAFNRRLSMTTGAGLVAGRDGSNALEVNDVHFVDDPADPRYGTGTAERAHAQWNTAAAGAPETWVHSPVARTDQSFTVSAWLRPDKLPYGTHTAISLAGNVQAVGYIGIRTYTVDGVTQRRWAISTQDADAVTGRSGGVSATTHLVEEEDLGAVWTHVTAVFDVPTKTVRLYLNGDFIDDGPWSGQWPAAGPLTLGAGRYSAVAGATTGAWVDQWRGAIDDVHVYQGAATDSAVKAFFDAQS</sequence>
<keyword evidence="2" id="KW-1015">Disulfide bond</keyword>
<dbReference type="InterPro" id="IPR006558">
    <property type="entry name" value="LamG-like"/>
</dbReference>
<dbReference type="Gene3D" id="2.60.120.200">
    <property type="match status" value="2"/>
</dbReference>
<organism evidence="5 6">
    <name type="scientific">Catenuloplanes nepalensis</name>
    <dbReference type="NCBI Taxonomy" id="587533"/>
    <lineage>
        <taxon>Bacteria</taxon>
        <taxon>Bacillati</taxon>
        <taxon>Actinomycetota</taxon>
        <taxon>Actinomycetes</taxon>
        <taxon>Micromonosporales</taxon>
        <taxon>Micromonosporaceae</taxon>
        <taxon>Catenuloplanes</taxon>
    </lineage>
</organism>
<protein>
    <recommendedName>
        <fullName evidence="4">LamG-like jellyroll fold domain-containing protein</fullName>
    </recommendedName>
</protein>
<feature type="region of interest" description="Disordered" evidence="3">
    <location>
        <begin position="1"/>
        <end position="38"/>
    </location>
</feature>